<feature type="domain" description="Band 7" evidence="3">
    <location>
        <begin position="25"/>
        <end position="130"/>
    </location>
</feature>
<evidence type="ECO:0000259" key="3">
    <source>
        <dbReference type="SMART" id="SM00244"/>
    </source>
</evidence>
<dbReference type="PANTHER" id="PTHR10264:SF19">
    <property type="entry name" value="AT06885P-RELATED"/>
    <property type="match status" value="1"/>
</dbReference>
<dbReference type="AlphaFoldDB" id="A0A3B0VL63"/>
<dbReference type="PRINTS" id="PR00721">
    <property type="entry name" value="STOMATIN"/>
</dbReference>
<protein>
    <submittedName>
        <fullName evidence="4">Stomatin/prohibitin-family membrane protease subunit aq_911</fullName>
    </submittedName>
</protein>
<name>A0A3B0VL63_9ZZZZ</name>
<dbReference type="InterPro" id="IPR001972">
    <property type="entry name" value="Stomatin_HflK_fam"/>
</dbReference>
<keyword evidence="2" id="KW-0812">Transmembrane</keyword>
<feature type="non-terminal residue" evidence="4">
    <location>
        <position position="130"/>
    </location>
</feature>
<evidence type="ECO:0000256" key="1">
    <source>
        <dbReference type="ARBA" id="ARBA00008164"/>
    </source>
</evidence>
<keyword evidence="2" id="KW-0472">Membrane</keyword>
<evidence type="ECO:0000256" key="2">
    <source>
        <dbReference type="SAM" id="Phobius"/>
    </source>
</evidence>
<accession>A0A3B0VL63</accession>
<dbReference type="InterPro" id="IPR036013">
    <property type="entry name" value="Band_7/SPFH_dom_sf"/>
</dbReference>
<keyword evidence="4" id="KW-0645">Protease</keyword>
<dbReference type="Gene3D" id="3.30.479.30">
    <property type="entry name" value="Band 7 domain"/>
    <property type="match status" value="1"/>
</dbReference>
<dbReference type="GO" id="GO:0008233">
    <property type="term" value="F:peptidase activity"/>
    <property type="evidence" value="ECO:0007669"/>
    <property type="project" value="UniProtKB-KW"/>
</dbReference>
<evidence type="ECO:0000313" key="4">
    <source>
        <dbReference type="EMBL" id="VAW41280.1"/>
    </source>
</evidence>
<reference evidence="4" key="1">
    <citation type="submission" date="2018-06" db="EMBL/GenBank/DDBJ databases">
        <authorList>
            <person name="Zhirakovskaya E."/>
        </authorList>
    </citation>
    <scope>NUCLEOTIDE SEQUENCE</scope>
</reference>
<keyword evidence="4" id="KW-0378">Hydrolase</keyword>
<comment type="similarity">
    <text evidence="1">Belongs to the band 7/mec-2 family.</text>
</comment>
<gene>
    <name evidence="4" type="ORF">MNBD_CHLOROFLEXI01-1672</name>
</gene>
<dbReference type="EMBL" id="UOEU01000835">
    <property type="protein sequence ID" value="VAW41280.1"/>
    <property type="molecule type" value="Genomic_DNA"/>
</dbReference>
<dbReference type="SUPFAM" id="SSF117892">
    <property type="entry name" value="Band 7/SPFH domain"/>
    <property type="match status" value="1"/>
</dbReference>
<feature type="transmembrane region" description="Helical" evidence="2">
    <location>
        <begin position="6"/>
        <end position="25"/>
    </location>
</feature>
<dbReference type="PANTHER" id="PTHR10264">
    <property type="entry name" value="BAND 7 PROTEIN-RELATED"/>
    <property type="match status" value="1"/>
</dbReference>
<dbReference type="GO" id="GO:0006508">
    <property type="term" value="P:proteolysis"/>
    <property type="evidence" value="ECO:0007669"/>
    <property type="project" value="UniProtKB-KW"/>
</dbReference>
<dbReference type="InterPro" id="IPR043202">
    <property type="entry name" value="Band-7_stomatin-like"/>
</dbReference>
<dbReference type="FunFam" id="3.30.479.30:FF:000004">
    <property type="entry name" value="Putative membrane protease family, stomatin"/>
    <property type="match status" value="1"/>
</dbReference>
<dbReference type="Pfam" id="PF01145">
    <property type="entry name" value="Band_7"/>
    <property type="match status" value="1"/>
</dbReference>
<dbReference type="InterPro" id="IPR001107">
    <property type="entry name" value="Band_7"/>
</dbReference>
<sequence length="130" mass="14306">MSQLVAGLIPILCLVGGALVVFLFASVKVVNEYERGVIFRLGRVQGAKGPGLFFIIPIIDKMTKVDLRTITLDVPSQEAITSDNVTVKVNAVVYFRVVDPVMAIIQIDDFRRATWQIAQTSLRNVIGQSM</sequence>
<dbReference type="GO" id="GO:0005886">
    <property type="term" value="C:plasma membrane"/>
    <property type="evidence" value="ECO:0007669"/>
    <property type="project" value="InterPro"/>
</dbReference>
<proteinExistence type="inferred from homology"/>
<dbReference type="GO" id="GO:0098552">
    <property type="term" value="C:side of membrane"/>
    <property type="evidence" value="ECO:0007669"/>
    <property type="project" value="UniProtKB-ARBA"/>
</dbReference>
<keyword evidence="2" id="KW-1133">Transmembrane helix</keyword>
<organism evidence="4">
    <name type="scientific">hydrothermal vent metagenome</name>
    <dbReference type="NCBI Taxonomy" id="652676"/>
    <lineage>
        <taxon>unclassified sequences</taxon>
        <taxon>metagenomes</taxon>
        <taxon>ecological metagenomes</taxon>
    </lineage>
</organism>
<dbReference type="SMART" id="SM00244">
    <property type="entry name" value="PHB"/>
    <property type="match status" value="1"/>
</dbReference>